<accession>A0ABU0JHJ8</accession>
<dbReference type="InterPro" id="IPR036388">
    <property type="entry name" value="WH-like_DNA-bd_sf"/>
</dbReference>
<reference evidence="6 7" key="1">
    <citation type="submission" date="2023-07" db="EMBL/GenBank/DDBJ databases">
        <title>Genomic Encyclopedia of Type Strains, Phase IV (KMG-IV): sequencing the most valuable type-strain genomes for metagenomic binning, comparative biology and taxonomic classification.</title>
        <authorList>
            <person name="Goeker M."/>
        </authorList>
    </citation>
    <scope>NUCLEOTIDE SEQUENCE [LARGE SCALE GENOMIC DNA]</scope>
    <source>
        <strain evidence="6 7">DSM 19619</strain>
    </source>
</reference>
<evidence type="ECO:0000256" key="4">
    <source>
        <dbReference type="SAM" id="MobiDB-lite"/>
    </source>
</evidence>
<dbReference type="Pfam" id="PF00027">
    <property type="entry name" value="cNMP_binding"/>
    <property type="match status" value="1"/>
</dbReference>
<dbReference type="CDD" id="cd00038">
    <property type="entry name" value="CAP_ED"/>
    <property type="match status" value="1"/>
</dbReference>
<dbReference type="InterPro" id="IPR036390">
    <property type="entry name" value="WH_DNA-bd_sf"/>
</dbReference>
<proteinExistence type="predicted"/>
<evidence type="ECO:0000256" key="3">
    <source>
        <dbReference type="ARBA" id="ARBA00023163"/>
    </source>
</evidence>
<keyword evidence="2" id="KW-0238">DNA-binding</keyword>
<dbReference type="InterPro" id="IPR018490">
    <property type="entry name" value="cNMP-bd_dom_sf"/>
</dbReference>
<keyword evidence="1" id="KW-0805">Transcription regulation</keyword>
<evidence type="ECO:0000256" key="1">
    <source>
        <dbReference type="ARBA" id="ARBA00023015"/>
    </source>
</evidence>
<dbReference type="SMART" id="SM00419">
    <property type="entry name" value="HTH_CRP"/>
    <property type="match status" value="1"/>
</dbReference>
<evidence type="ECO:0000313" key="7">
    <source>
        <dbReference type="Proteomes" id="UP001242480"/>
    </source>
</evidence>
<dbReference type="PROSITE" id="PS51063">
    <property type="entry name" value="HTH_CRP_2"/>
    <property type="match status" value="1"/>
</dbReference>
<organism evidence="6 7">
    <name type="scientific">Labrys wisconsinensis</name>
    <dbReference type="NCBI Taxonomy" id="425677"/>
    <lineage>
        <taxon>Bacteria</taxon>
        <taxon>Pseudomonadati</taxon>
        <taxon>Pseudomonadota</taxon>
        <taxon>Alphaproteobacteria</taxon>
        <taxon>Hyphomicrobiales</taxon>
        <taxon>Xanthobacteraceae</taxon>
        <taxon>Labrys</taxon>
    </lineage>
</organism>
<dbReference type="Proteomes" id="UP001242480">
    <property type="component" value="Unassembled WGS sequence"/>
</dbReference>
<dbReference type="SUPFAM" id="SSF46785">
    <property type="entry name" value="Winged helix' DNA-binding domain"/>
    <property type="match status" value="1"/>
</dbReference>
<feature type="domain" description="HTH crp-type" evidence="5">
    <location>
        <begin position="146"/>
        <end position="220"/>
    </location>
</feature>
<keyword evidence="3" id="KW-0804">Transcription</keyword>
<dbReference type="InterPro" id="IPR000595">
    <property type="entry name" value="cNMP-bd_dom"/>
</dbReference>
<dbReference type="EMBL" id="JAUSVX010000014">
    <property type="protein sequence ID" value="MDQ0472966.1"/>
    <property type="molecule type" value="Genomic_DNA"/>
</dbReference>
<dbReference type="Pfam" id="PF13545">
    <property type="entry name" value="HTH_Crp_2"/>
    <property type="match status" value="1"/>
</dbReference>
<dbReference type="SUPFAM" id="SSF51206">
    <property type="entry name" value="cAMP-binding domain-like"/>
    <property type="match status" value="1"/>
</dbReference>
<comment type="caution">
    <text evidence="6">The sequence shown here is derived from an EMBL/GenBank/DDBJ whole genome shotgun (WGS) entry which is preliminary data.</text>
</comment>
<gene>
    <name evidence="6" type="ORF">QO011_005999</name>
</gene>
<feature type="region of interest" description="Disordered" evidence="4">
    <location>
        <begin position="246"/>
        <end position="265"/>
    </location>
</feature>
<protein>
    <submittedName>
        <fullName evidence="6">CRP-like cAMP-binding protein</fullName>
    </submittedName>
</protein>
<keyword evidence="7" id="KW-1185">Reference proteome</keyword>
<dbReference type="Gene3D" id="2.60.120.10">
    <property type="entry name" value="Jelly Rolls"/>
    <property type="match status" value="1"/>
</dbReference>
<evidence type="ECO:0000259" key="5">
    <source>
        <dbReference type="PROSITE" id="PS51063"/>
    </source>
</evidence>
<dbReference type="InterPro" id="IPR014710">
    <property type="entry name" value="RmlC-like_jellyroll"/>
</dbReference>
<dbReference type="InterPro" id="IPR012318">
    <property type="entry name" value="HTH_CRP"/>
</dbReference>
<evidence type="ECO:0000313" key="6">
    <source>
        <dbReference type="EMBL" id="MDQ0472966.1"/>
    </source>
</evidence>
<dbReference type="RefSeq" id="WP_307280576.1">
    <property type="nucleotide sequence ID" value="NZ_JAUSVX010000014.1"/>
</dbReference>
<sequence>MSDVFVRKLEQVARLSPADRKALRVAASGRLRSVGAREDVVREGDRPRAMTVFLSGWACRYKMIEDGRRQLLAFFVPGDFCDLNIFLLDEMDHSIGTITPVTVAEMSREQLAGLMARHHRLSAALWRDTLVKASIQREWTLNLGQRNALERVAHLVCELYVRLRAVRLADDGLCEMPITQADLADATGLSPVHVNRTLQELRHSNLLAWKGKSLYVPDFDALAATALFNPAYLHLGQIGHHPDADDRAAAHGLTGRAGPAAPPAI</sequence>
<name>A0ABU0JHJ8_9HYPH</name>
<evidence type="ECO:0000256" key="2">
    <source>
        <dbReference type="ARBA" id="ARBA00023125"/>
    </source>
</evidence>
<dbReference type="Gene3D" id="1.10.10.10">
    <property type="entry name" value="Winged helix-like DNA-binding domain superfamily/Winged helix DNA-binding domain"/>
    <property type="match status" value="1"/>
</dbReference>